<dbReference type="InterPro" id="IPR020843">
    <property type="entry name" value="ER"/>
</dbReference>
<dbReference type="InterPro" id="IPR036291">
    <property type="entry name" value="NAD(P)-bd_dom_sf"/>
</dbReference>
<proteinExistence type="predicted"/>
<dbReference type="PANTHER" id="PTHR44013:SF1">
    <property type="entry name" value="ZINC-TYPE ALCOHOL DEHYDROGENASE-LIKE PROTEIN C16A3.02C"/>
    <property type="match status" value="1"/>
</dbReference>
<feature type="region of interest" description="Disordered" evidence="1">
    <location>
        <begin position="320"/>
        <end position="341"/>
    </location>
</feature>
<reference evidence="4" key="1">
    <citation type="journal article" date="2019" name="Int. J. Syst. Evol. Microbiol.">
        <title>The Global Catalogue of Microorganisms (GCM) 10K type strain sequencing project: providing services to taxonomists for standard genome sequencing and annotation.</title>
        <authorList>
            <consortium name="The Broad Institute Genomics Platform"/>
            <consortium name="The Broad Institute Genome Sequencing Center for Infectious Disease"/>
            <person name="Wu L."/>
            <person name="Ma J."/>
        </authorList>
    </citation>
    <scope>NUCLEOTIDE SEQUENCE [LARGE SCALE GENOMIC DNA]</scope>
    <source>
        <strain evidence="4">CCM 7526</strain>
    </source>
</reference>
<dbReference type="Pfam" id="PF13602">
    <property type="entry name" value="ADH_zinc_N_2"/>
    <property type="match status" value="1"/>
</dbReference>
<dbReference type="SUPFAM" id="SSF50129">
    <property type="entry name" value="GroES-like"/>
    <property type="match status" value="1"/>
</dbReference>
<dbReference type="SMART" id="SM00829">
    <property type="entry name" value="PKS_ER"/>
    <property type="match status" value="1"/>
</dbReference>
<dbReference type="InterPro" id="IPR052733">
    <property type="entry name" value="Chloroplast_QOR"/>
</dbReference>
<keyword evidence="4" id="KW-1185">Reference proteome</keyword>
<dbReference type="CDD" id="cd08267">
    <property type="entry name" value="MDR1"/>
    <property type="match status" value="1"/>
</dbReference>
<name>A0ABW4A4M3_9ACTN</name>
<dbReference type="SUPFAM" id="SSF51735">
    <property type="entry name" value="NAD(P)-binding Rossmann-fold domains"/>
    <property type="match status" value="1"/>
</dbReference>
<evidence type="ECO:0000313" key="4">
    <source>
        <dbReference type="Proteomes" id="UP001597183"/>
    </source>
</evidence>
<accession>A0ABW4A4M3</accession>
<dbReference type="Gene3D" id="3.40.50.720">
    <property type="entry name" value="NAD(P)-binding Rossmann-like Domain"/>
    <property type="match status" value="1"/>
</dbReference>
<dbReference type="Proteomes" id="UP001597183">
    <property type="component" value="Unassembled WGS sequence"/>
</dbReference>
<comment type="caution">
    <text evidence="3">The sequence shown here is derived from an EMBL/GenBank/DDBJ whole genome shotgun (WGS) entry which is preliminary data.</text>
</comment>
<evidence type="ECO:0000256" key="1">
    <source>
        <dbReference type="SAM" id="MobiDB-lite"/>
    </source>
</evidence>
<feature type="domain" description="Enoyl reductase (ER)" evidence="2">
    <location>
        <begin position="10"/>
        <end position="317"/>
    </location>
</feature>
<organism evidence="3 4">
    <name type="scientific">Actinoplanes sichuanensis</name>
    <dbReference type="NCBI Taxonomy" id="512349"/>
    <lineage>
        <taxon>Bacteria</taxon>
        <taxon>Bacillati</taxon>
        <taxon>Actinomycetota</taxon>
        <taxon>Actinomycetes</taxon>
        <taxon>Micromonosporales</taxon>
        <taxon>Micromonosporaceae</taxon>
        <taxon>Actinoplanes</taxon>
    </lineage>
</organism>
<dbReference type="PANTHER" id="PTHR44013">
    <property type="entry name" value="ZINC-TYPE ALCOHOL DEHYDROGENASE-LIKE PROTEIN C16A3.02C"/>
    <property type="match status" value="1"/>
</dbReference>
<feature type="compositionally biased region" description="Polar residues" evidence="1">
    <location>
        <begin position="325"/>
        <end position="341"/>
    </location>
</feature>
<dbReference type="InterPro" id="IPR013154">
    <property type="entry name" value="ADH-like_N"/>
</dbReference>
<sequence length="341" mass="36973">MRAMVYRRYGPPEVLQPVELPTPSPSGDQVLIRVHAGTVTSAESGMRQGLPRWGRIIIGPFQPRRGVRVLGLEFAGEVVATGPDAQRYRVGERVFGFTGFALGANAEYLCLPERASMTTIPNRVTYAEAAACVDGFTTAWHFLRRIARIEAGRKVLVIGASGSIGTYAVQLAARTGAIVHGVCSGRNAALVKSLGAARVFDYATEDFTAGGERYDVVFDTVTRSSYRGCRPVLAPRGVYLPTTGMINNVLALSTALTGGRRVRTGMSVRKHEALAELRDLLDHDRLRVVIDRTYPIAELVEAHRYVDTGRKTGNVVITVSDHDGQTTSSATSPLSESRITR</sequence>
<dbReference type="Gene3D" id="3.90.180.10">
    <property type="entry name" value="Medium-chain alcohol dehydrogenases, catalytic domain"/>
    <property type="match status" value="1"/>
</dbReference>
<dbReference type="Pfam" id="PF08240">
    <property type="entry name" value="ADH_N"/>
    <property type="match status" value="1"/>
</dbReference>
<dbReference type="RefSeq" id="WP_317792909.1">
    <property type="nucleotide sequence ID" value="NZ_AP028461.1"/>
</dbReference>
<protein>
    <submittedName>
        <fullName evidence="3">NAD(P)-dependent alcohol dehydrogenase</fullName>
    </submittedName>
</protein>
<evidence type="ECO:0000313" key="3">
    <source>
        <dbReference type="EMBL" id="MFD1365557.1"/>
    </source>
</evidence>
<dbReference type="EMBL" id="JBHTMK010000012">
    <property type="protein sequence ID" value="MFD1365557.1"/>
    <property type="molecule type" value="Genomic_DNA"/>
</dbReference>
<dbReference type="InterPro" id="IPR011032">
    <property type="entry name" value="GroES-like_sf"/>
</dbReference>
<evidence type="ECO:0000259" key="2">
    <source>
        <dbReference type="SMART" id="SM00829"/>
    </source>
</evidence>
<gene>
    <name evidence="3" type="ORF">ACFQ5G_09415</name>
</gene>